<evidence type="ECO:0000256" key="1">
    <source>
        <dbReference type="ARBA" id="ARBA00022723"/>
    </source>
</evidence>
<dbReference type="Proteomes" id="UP000198287">
    <property type="component" value="Unassembled WGS sequence"/>
</dbReference>
<dbReference type="InterPro" id="IPR006612">
    <property type="entry name" value="THAP_Znf"/>
</dbReference>
<feature type="compositionally biased region" description="Basic and acidic residues" evidence="6">
    <location>
        <begin position="262"/>
        <end position="276"/>
    </location>
</feature>
<feature type="compositionally biased region" description="Basic residues" evidence="6">
    <location>
        <begin position="240"/>
        <end position="258"/>
    </location>
</feature>
<dbReference type="SUPFAM" id="SSF57716">
    <property type="entry name" value="Glucocorticoid receptor-like (DNA-binding domain)"/>
    <property type="match status" value="1"/>
</dbReference>
<gene>
    <name evidence="8" type="ORF">Fcan01_25598</name>
</gene>
<dbReference type="AlphaFoldDB" id="A0A226D3U1"/>
<keyword evidence="4 5" id="KW-0238">DNA-binding</keyword>
<keyword evidence="9" id="KW-1185">Reference proteome</keyword>
<dbReference type="Pfam" id="PF05485">
    <property type="entry name" value="THAP"/>
    <property type="match status" value="1"/>
</dbReference>
<dbReference type="EMBL" id="LNIX01000037">
    <property type="protein sequence ID" value="OXA39730.1"/>
    <property type="molecule type" value="Genomic_DNA"/>
</dbReference>
<protein>
    <recommendedName>
        <fullName evidence="7">THAP-type domain-containing protein</fullName>
    </recommendedName>
</protein>
<accession>A0A226D3U1</accession>
<feature type="compositionally biased region" description="Basic and acidic residues" evidence="6">
    <location>
        <begin position="297"/>
        <end position="308"/>
    </location>
</feature>
<dbReference type="PROSITE" id="PS50950">
    <property type="entry name" value="ZF_THAP"/>
    <property type="match status" value="1"/>
</dbReference>
<evidence type="ECO:0000259" key="7">
    <source>
        <dbReference type="PROSITE" id="PS50950"/>
    </source>
</evidence>
<dbReference type="OrthoDB" id="7696810at2759"/>
<feature type="compositionally biased region" description="Acidic residues" evidence="6">
    <location>
        <begin position="277"/>
        <end position="296"/>
    </location>
</feature>
<evidence type="ECO:0000313" key="8">
    <source>
        <dbReference type="EMBL" id="OXA39730.1"/>
    </source>
</evidence>
<dbReference type="InterPro" id="IPR038441">
    <property type="entry name" value="THAP_Znf_sf"/>
</dbReference>
<keyword evidence="3" id="KW-0862">Zinc</keyword>
<evidence type="ECO:0000256" key="4">
    <source>
        <dbReference type="ARBA" id="ARBA00023125"/>
    </source>
</evidence>
<feature type="domain" description="THAP-type" evidence="7">
    <location>
        <begin position="1"/>
        <end position="79"/>
    </location>
</feature>
<sequence>MTKSCCIDICGSSGRDAGISFFSFPKDPASAQAWCDVLGITLNPSEISKPHLCHLHFAPSSYTTKSFKSLIPGCLPVTVSQNQEPLGPISSNQTEQIKTGSDLQVTAEDSLMSIISKQRREIQELKKTNKLLQDKIRYSKSKRQKLDYATILDSFPGNESFAQFVNTQFERYNEKIHSRWSDKEKTLAVSLHSRLSLKGYSWLLEMGFKLPPVTTVSGWVGKIPGSPAPRRVGRPSVSKSGKKKKVTKQSKMKPKAKPAAKNAKEKIASEDIMDLKEDIEDEEDDEDDESMEDEEGDEKKYESDHWQEEWLLDNAKSGKEGHYY</sequence>
<evidence type="ECO:0000256" key="3">
    <source>
        <dbReference type="ARBA" id="ARBA00022833"/>
    </source>
</evidence>
<dbReference type="SMART" id="SM00980">
    <property type="entry name" value="THAP"/>
    <property type="match status" value="1"/>
</dbReference>
<name>A0A226D3U1_FOLCA</name>
<evidence type="ECO:0000256" key="2">
    <source>
        <dbReference type="ARBA" id="ARBA00022771"/>
    </source>
</evidence>
<proteinExistence type="predicted"/>
<dbReference type="GO" id="GO:0008270">
    <property type="term" value="F:zinc ion binding"/>
    <property type="evidence" value="ECO:0007669"/>
    <property type="project" value="UniProtKB-KW"/>
</dbReference>
<comment type="caution">
    <text evidence="8">The sequence shown here is derived from an EMBL/GenBank/DDBJ whole genome shotgun (WGS) entry which is preliminary data.</text>
</comment>
<reference evidence="8 9" key="1">
    <citation type="submission" date="2015-12" db="EMBL/GenBank/DDBJ databases">
        <title>The genome of Folsomia candida.</title>
        <authorList>
            <person name="Faddeeva A."/>
            <person name="Derks M.F."/>
            <person name="Anvar Y."/>
            <person name="Smit S."/>
            <person name="Van Straalen N."/>
            <person name="Roelofs D."/>
        </authorList>
    </citation>
    <scope>NUCLEOTIDE SEQUENCE [LARGE SCALE GENOMIC DNA]</scope>
    <source>
        <strain evidence="8 9">VU population</strain>
        <tissue evidence="8">Whole body</tissue>
    </source>
</reference>
<keyword evidence="1" id="KW-0479">Metal-binding</keyword>
<organism evidence="8 9">
    <name type="scientific">Folsomia candida</name>
    <name type="common">Springtail</name>
    <dbReference type="NCBI Taxonomy" id="158441"/>
    <lineage>
        <taxon>Eukaryota</taxon>
        <taxon>Metazoa</taxon>
        <taxon>Ecdysozoa</taxon>
        <taxon>Arthropoda</taxon>
        <taxon>Hexapoda</taxon>
        <taxon>Collembola</taxon>
        <taxon>Entomobryomorpha</taxon>
        <taxon>Isotomoidea</taxon>
        <taxon>Isotomidae</taxon>
        <taxon>Proisotominae</taxon>
        <taxon>Folsomia</taxon>
    </lineage>
</organism>
<keyword evidence="2 5" id="KW-0863">Zinc-finger</keyword>
<evidence type="ECO:0000256" key="6">
    <source>
        <dbReference type="SAM" id="MobiDB-lite"/>
    </source>
</evidence>
<dbReference type="Gene3D" id="6.20.210.20">
    <property type="entry name" value="THAP domain"/>
    <property type="match status" value="1"/>
</dbReference>
<feature type="region of interest" description="Disordered" evidence="6">
    <location>
        <begin position="220"/>
        <end position="324"/>
    </location>
</feature>
<dbReference type="SMART" id="SM00692">
    <property type="entry name" value="DM3"/>
    <property type="match status" value="1"/>
</dbReference>
<evidence type="ECO:0000313" key="9">
    <source>
        <dbReference type="Proteomes" id="UP000198287"/>
    </source>
</evidence>
<evidence type="ECO:0000256" key="5">
    <source>
        <dbReference type="PROSITE-ProRule" id="PRU00309"/>
    </source>
</evidence>
<dbReference type="GO" id="GO:0003677">
    <property type="term" value="F:DNA binding"/>
    <property type="evidence" value="ECO:0007669"/>
    <property type="project" value="UniProtKB-UniRule"/>
</dbReference>